<evidence type="ECO:0000313" key="4">
    <source>
        <dbReference type="Proteomes" id="UP000284676"/>
    </source>
</evidence>
<accession>A0A414Q2D9</accession>
<dbReference type="Pfam" id="PF26341">
    <property type="entry name" value="AAA_SelU"/>
    <property type="match status" value="1"/>
</dbReference>
<dbReference type="InterPro" id="IPR036873">
    <property type="entry name" value="Rhodanese-like_dom_sf"/>
</dbReference>
<dbReference type="GeneID" id="62763395"/>
<name>A0A414Q2D9_FUSMR</name>
<dbReference type="InterPro" id="IPR001763">
    <property type="entry name" value="Rhodanese-like_dom"/>
</dbReference>
<dbReference type="PANTHER" id="PTHR30401">
    <property type="entry name" value="TRNA 2-SELENOURIDINE SYNTHASE"/>
    <property type="match status" value="1"/>
</dbReference>
<dbReference type="SUPFAM" id="SSF52540">
    <property type="entry name" value="P-loop containing nucleoside triphosphate hydrolases"/>
    <property type="match status" value="1"/>
</dbReference>
<evidence type="ECO:0000313" key="3">
    <source>
        <dbReference type="EMBL" id="RHF74958.1"/>
    </source>
</evidence>
<dbReference type="EMBL" id="QRHL01000001">
    <property type="protein sequence ID" value="RHF74958.1"/>
    <property type="molecule type" value="Genomic_DNA"/>
</dbReference>
<dbReference type="Pfam" id="PF00581">
    <property type="entry name" value="Rhodanese"/>
    <property type="match status" value="1"/>
</dbReference>
<feature type="domain" description="Rhodanese" evidence="2">
    <location>
        <begin position="11"/>
        <end position="133"/>
    </location>
</feature>
<dbReference type="SUPFAM" id="SSF52821">
    <property type="entry name" value="Rhodanese/Cell cycle control phosphatase"/>
    <property type="match status" value="1"/>
</dbReference>
<dbReference type="GO" id="GO:0043828">
    <property type="term" value="F:tRNA 2-selenouridine synthase activity"/>
    <property type="evidence" value="ECO:0007669"/>
    <property type="project" value="InterPro"/>
</dbReference>
<dbReference type="InterPro" id="IPR058840">
    <property type="entry name" value="AAA_SelU"/>
</dbReference>
<dbReference type="GO" id="GO:0002098">
    <property type="term" value="P:tRNA wobble uridine modification"/>
    <property type="evidence" value="ECO:0007669"/>
    <property type="project" value="InterPro"/>
</dbReference>
<gene>
    <name evidence="3" type="ORF">DW663_00785</name>
</gene>
<protein>
    <submittedName>
        <fullName evidence="3">tRNA 2-selenouridine(34) synthase MnmH</fullName>
    </submittedName>
</protein>
<dbReference type="AlphaFoldDB" id="A0A414Q2D9"/>
<dbReference type="NCBIfam" id="NF008750">
    <property type="entry name" value="PRK11784.1-2"/>
    <property type="match status" value="1"/>
</dbReference>
<comment type="caution">
    <text evidence="3">The sequence shown here is derived from an EMBL/GenBank/DDBJ whole genome shotgun (WGS) entry which is preliminary data.</text>
</comment>
<dbReference type="InterPro" id="IPR017582">
    <property type="entry name" value="SelU"/>
</dbReference>
<dbReference type="Gene3D" id="3.40.250.10">
    <property type="entry name" value="Rhodanese-like domain"/>
    <property type="match status" value="1"/>
</dbReference>
<dbReference type="InterPro" id="IPR027417">
    <property type="entry name" value="P-loop_NTPase"/>
</dbReference>
<evidence type="ECO:0000259" key="2">
    <source>
        <dbReference type="PROSITE" id="PS50206"/>
    </source>
</evidence>
<proteinExistence type="predicted"/>
<evidence type="ECO:0000256" key="1">
    <source>
        <dbReference type="ARBA" id="ARBA00023266"/>
    </source>
</evidence>
<keyword evidence="1" id="KW-0711">Selenium</keyword>
<dbReference type="PROSITE" id="PS50206">
    <property type="entry name" value="RHODANESE_3"/>
    <property type="match status" value="1"/>
</dbReference>
<reference evidence="3 4" key="1">
    <citation type="submission" date="2018-08" db="EMBL/GenBank/DDBJ databases">
        <title>A genome reference for cultivated species of the human gut microbiota.</title>
        <authorList>
            <person name="Zou Y."/>
            <person name="Xue W."/>
            <person name="Luo G."/>
        </authorList>
    </citation>
    <scope>NUCLEOTIDE SEQUENCE [LARGE SCALE GENOMIC DNA]</scope>
    <source>
        <strain evidence="3 4">AM25-1</strain>
    </source>
</reference>
<organism evidence="3 4">
    <name type="scientific">Fusobacterium mortiferum</name>
    <dbReference type="NCBI Taxonomy" id="850"/>
    <lineage>
        <taxon>Bacteria</taxon>
        <taxon>Fusobacteriati</taxon>
        <taxon>Fusobacteriota</taxon>
        <taxon>Fusobacteriia</taxon>
        <taxon>Fusobacteriales</taxon>
        <taxon>Fusobacteriaceae</taxon>
        <taxon>Fusobacterium</taxon>
    </lineage>
</organism>
<dbReference type="Proteomes" id="UP000284676">
    <property type="component" value="Unassembled WGS sequence"/>
</dbReference>
<sequence>MNIISFEDFLKEENAILIDVRTPKEFLLEKIPNSVNIPVLLDEERVAVGTTYVQRSKESAKKMGIEFISKRLPEIFEQVQELSKKYSKLVFMCARGGMRSSSITSLFGSLGYKVAKLEGGYKAYRDFILNNLPIENEKFKYIVIHGRTGVGKTKILNKMIELGVSVMDLEKMAAHKGSFFGALGEELPQNQKRFDGEVFEFLRTCKTKYIVVESESKRIGNLYVPESVYTSMTNGRHLFIDTSISNRLDILLEDYTKVSPQEIEECIMKVARYVSKEKTNTYLNLLHEGKLKELGELLIVQYYDPLYEVSIDRHEFDLSIKYEDMDKCAKELSEYFFKLENEESDYSANKLI</sequence>
<dbReference type="NCBIfam" id="NF008752">
    <property type="entry name" value="PRK11784.1-4"/>
    <property type="match status" value="1"/>
</dbReference>
<dbReference type="RefSeq" id="WP_005884651.1">
    <property type="nucleotide sequence ID" value="NZ_CABMMQ010000001.1"/>
</dbReference>
<dbReference type="SMART" id="SM00450">
    <property type="entry name" value="RHOD"/>
    <property type="match status" value="1"/>
</dbReference>
<dbReference type="NCBIfam" id="TIGR03167">
    <property type="entry name" value="tRNA_sel_U_synt"/>
    <property type="match status" value="1"/>
</dbReference>
<dbReference type="PANTHER" id="PTHR30401:SF0">
    <property type="entry name" value="TRNA 2-SELENOURIDINE SYNTHASE"/>
    <property type="match status" value="1"/>
</dbReference>